<comment type="caution">
    <text evidence="2">The sequence shown here is derived from an EMBL/GenBank/DDBJ whole genome shotgun (WGS) entry which is preliminary data.</text>
</comment>
<sequence length="1135" mass="129232">MLENFLNEIESNRRFRVDIALESQHNMHDKEVNQILSNCSCPECDSLKCFSIRHSKQNKTCTCSQTSKLCLQNCGIDPERKDIPKTTVNRVNRNVEFQNEVSEHKNLKYTNDSIESEYSDCISIAESQNNIRNEPMIPLKNISDTTAQLSAQVMDVALPDLNESIIKNARYKDSLTELKTAKQDILSKLRDIYKACSCKVCECIPIKSLFNPKDTCSCKPCECSECKLLNRYYGNNIKEKPHSGCPCIRCDRKDCRGIVRKSAVKQKCSCKPCECLKCSESFSTLCDCEPCKCLDCRTKAARLSRNFIVASVDQTTHGNTCDCEAPCECANCVPNYGTAGALQERSTGTVNHSICPCANCLNDSCQTDRANCRCEIQKGIMNKPFRREHQDYDIRNVVIEGRTPTKQTQKNIKYDLPMSNSIQQNFSVAVDVCHCAKEMSKPQYPIFFLPNKMSRNNPCKCYVDKVIHGHKSSECSCSTCDCLDCEYNKNSALESPKTHSLRKLIIECCNEFDSYDFSNYKDIENIIVDANVGGITQRIANNDHSSQAHKENKNEENNEHDHRTLSQTSKNSLKTKKILSTTESSESRAYAASSTLILNRNFDTKLHKADTDLSSANRRKLYYVASLLKEFSLFSDPSNAVLLQKDGENENDDPERLDKSLDSDFLNFQNNYFIRSSTFKYFNALYDENQKSVNISKTSFDYDKIQATIREAQDFSNKLKTTLQTYETANSNFKSVSQRLKFLYDNYFNDNCEFSYNVCCRKNVEPNKPCCVGDTEPLSEDTDILSSILNASIATSKSSNTDETSLKPIFGSHNLLENVECIESYKNVNVQRYEDVFDDMTVSRQPKEVNAKINLTGTPIKHVNKKRHVIKSSKTALKQLISTQKLQRLKSNITTNIEFSYKIVSDKAVSMENISKPQKDEELNTIITIFKDADFYKDAVTDTNQAGIVYNKTENTASVVMSTVPRNEKEEPWNILRKNTYLKNDIENLLLQGKIPLEFELKEVIGIISDEMRRDCGRNECHEADIATKRNCLERSVRSQNNTTLKASFSELRRISDHTVLVKWHIPQNISHVRGYELQVDGRAVQKIFSPKRSMAVVTCLPRCERVLLTILTITNSNDPHHSNTIVYNPRNKII</sequence>
<protein>
    <recommendedName>
        <fullName evidence="4">CRC domain-containing protein</fullName>
    </recommendedName>
</protein>
<dbReference type="AlphaFoldDB" id="A0AAV1K0F7"/>
<dbReference type="EMBL" id="CAVLEF010000280">
    <property type="protein sequence ID" value="CAK1555247.1"/>
    <property type="molecule type" value="Genomic_DNA"/>
</dbReference>
<accession>A0AAV1K0F7</accession>
<gene>
    <name evidence="2" type="ORF">LNINA_LOCUS14080</name>
</gene>
<feature type="region of interest" description="Disordered" evidence="1">
    <location>
        <begin position="543"/>
        <end position="580"/>
    </location>
</feature>
<feature type="compositionally biased region" description="Basic and acidic residues" evidence="1">
    <location>
        <begin position="546"/>
        <end position="564"/>
    </location>
</feature>
<evidence type="ECO:0000313" key="3">
    <source>
        <dbReference type="Proteomes" id="UP001497472"/>
    </source>
</evidence>
<reference evidence="2 3" key="1">
    <citation type="submission" date="2023-11" db="EMBL/GenBank/DDBJ databases">
        <authorList>
            <person name="Okamura Y."/>
        </authorList>
    </citation>
    <scope>NUCLEOTIDE SEQUENCE [LARGE SCALE GENOMIC DNA]</scope>
</reference>
<name>A0AAV1K0F7_9NEOP</name>
<evidence type="ECO:0000256" key="1">
    <source>
        <dbReference type="SAM" id="MobiDB-lite"/>
    </source>
</evidence>
<organism evidence="2 3">
    <name type="scientific">Leptosia nina</name>
    <dbReference type="NCBI Taxonomy" id="320188"/>
    <lineage>
        <taxon>Eukaryota</taxon>
        <taxon>Metazoa</taxon>
        <taxon>Ecdysozoa</taxon>
        <taxon>Arthropoda</taxon>
        <taxon>Hexapoda</taxon>
        <taxon>Insecta</taxon>
        <taxon>Pterygota</taxon>
        <taxon>Neoptera</taxon>
        <taxon>Endopterygota</taxon>
        <taxon>Lepidoptera</taxon>
        <taxon>Glossata</taxon>
        <taxon>Ditrysia</taxon>
        <taxon>Papilionoidea</taxon>
        <taxon>Pieridae</taxon>
        <taxon>Pierinae</taxon>
        <taxon>Leptosia</taxon>
    </lineage>
</organism>
<keyword evidence="3" id="KW-1185">Reference proteome</keyword>
<evidence type="ECO:0000313" key="2">
    <source>
        <dbReference type="EMBL" id="CAK1555247.1"/>
    </source>
</evidence>
<evidence type="ECO:0008006" key="4">
    <source>
        <dbReference type="Google" id="ProtNLM"/>
    </source>
</evidence>
<proteinExistence type="predicted"/>
<dbReference type="Proteomes" id="UP001497472">
    <property type="component" value="Unassembled WGS sequence"/>
</dbReference>